<accession>A0A0A8ZEL1</accession>
<organism evidence="1">
    <name type="scientific">Arundo donax</name>
    <name type="common">Giant reed</name>
    <name type="synonym">Donax arundinaceus</name>
    <dbReference type="NCBI Taxonomy" id="35708"/>
    <lineage>
        <taxon>Eukaryota</taxon>
        <taxon>Viridiplantae</taxon>
        <taxon>Streptophyta</taxon>
        <taxon>Embryophyta</taxon>
        <taxon>Tracheophyta</taxon>
        <taxon>Spermatophyta</taxon>
        <taxon>Magnoliopsida</taxon>
        <taxon>Liliopsida</taxon>
        <taxon>Poales</taxon>
        <taxon>Poaceae</taxon>
        <taxon>PACMAD clade</taxon>
        <taxon>Arundinoideae</taxon>
        <taxon>Arundineae</taxon>
        <taxon>Arundo</taxon>
    </lineage>
</organism>
<dbReference type="AlphaFoldDB" id="A0A0A8ZEL1"/>
<reference evidence="1" key="1">
    <citation type="submission" date="2014-09" db="EMBL/GenBank/DDBJ databases">
        <authorList>
            <person name="Magalhaes I.L.F."/>
            <person name="Oliveira U."/>
            <person name="Santos F.R."/>
            <person name="Vidigal T.H.D.A."/>
            <person name="Brescovit A.D."/>
            <person name="Santos A.J."/>
        </authorList>
    </citation>
    <scope>NUCLEOTIDE SEQUENCE</scope>
    <source>
        <tissue evidence="1">Shoot tissue taken approximately 20 cm above the soil surface</tissue>
    </source>
</reference>
<proteinExistence type="predicted"/>
<dbReference type="EMBL" id="GBRH01264573">
    <property type="protein sequence ID" value="JAD33322.1"/>
    <property type="molecule type" value="Transcribed_RNA"/>
</dbReference>
<protein>
    <submittedName>
        <fullName evidence="1">Uncharacterized protein</fullName>
    </submittedName>
</protein>
<reference evidence="1" key="2">
    <citation type="journal article" date="2015" name="Data Brief">
        <title>Shoot transcriptome of the giant reed, Arundo donax.</title>
        <authorList>
            <person name="Barrero R.A."/>
            <person name="Guerrero F.D."/>
            <person name="Moolhuijzen P."/>
            <person name="Goolsby J.A."/>
            <person name="Tidwell J."/>
            <person name="Bellgard S.E."/>
            <person name="Bellgard M.I."/>
        </authorList>
    </citation>
    <scope>NUCLEOTIDE SEQUENCE</scope>
    <source>
        <tissue evidence="1">Shoot tissue taken approximately 20 cm above the soil surface</tissue>
    </source>
</reference>
<sequence>MHIRDSISWTDASMSNIICIGQGVVRTMTTSPLHQLCHFCSVLKRVYEAAYSAMYKEQVLYLLGRLGCLIAG</sequence>
<evidence type="ECO:0000313" key="1">
    <source>
        <dbReference type="EMBL" id="JAD33322.1"/>
    </source>
</evidence>
<name>A0A0A8ZEL1_ARUDO</name>